<dbReference type="Gene3D" id="1.25.40.10">
    <property type="entry name" value="Tetratricopeptide repeat domain"/>
    <property type="match status" value="1"/>
</dbReference>
<feature type="compositionally biased region" description="Basic and acidic residues" evidence="1">
    <location>
        <begin position="557"/>
        <end position="572"/>
    </location>
</feature>
<evidence type="ECO:0000256" key="1">
    <source>
        <dbReference type="SAM" id="MobiDB-lite"/>
    </source>
</evidence>
<feature type="compositionally biased region" description="Low complexity" evidence="1">
    <location>
        <begin position="971"/>
        <end position="980"/>
    </location>
</feature>
<dbReference type="AlphaFoldDB" id="A0A146LEP8"/>
<dbReference type="SUPFAM" id="SSF81901">
    <property type="entry name" value="HCP-like"/>
    <property type="match status" value="1"/>
</dbReference>
<proteinExistence type="predicted"/>
<feature type="region of interest" description="Disordered" evidence="1">
    <location>
        <begin position="770"/>
        <end position="790"/>
    </location>
</feature>
<feature type="non-terminal residue" evidence="2">
    <location>
        <position position="1"/>
    </location>
</feature>
<name>A0A146LEP8_LYGHE</name>
<dbReference type="EMBL" id="GDHC01013142">
    <property type="protein sequence ID" value="JAQ05487.1"/>
    <property type="molecule type" value="Transcribed_RNA"/>
</dbReference>
<protein>
    <submittedName>
        <fullName evidence="2">Uncharacterized protein</fullName>
    </submittedName>
</protein>
<organism evidence="2">
    <name type="scientific">Lygus hesperus</name>
    <name type="common">Western plant bug</name>
    <dbReference type="NCBI Taxonomy" id="30085"/>
    <lineage>
        <taxon>Eukaryota</taxon>
        <taxon>Metazoa</taxon>
        <taxon>Ecdysozoa</taxon>
        <taxon>Arthropoda</taxon>
        <taxon>Hexapoda</taxon>
        <taxon>Insecta</taxon>
        <taxon>Pterygota</taxon>
        <taxon>Neoptera</taxon>
        <taxon>Paraneoptera</taxon>
        <taxon>Hemiptera</taxon>
        <taxon>Heteroptera</taxon>
        <taxon>Panheteroptera</taxon>
        <taxon>Cimicomorpha</taxon>
        <taxon>Miridae</taxon>
        <taxon>Mirini</taxon>
        <taxon>Lygus</taxon>
    </lineage>
</organism>
<feature type="region of interest" description="Disordered" evidence="1">
    <location>
        <begin position="645"/>
        <end position="665"/>
    </location>
</feature>
<feature type="region of interest" description="Disordered" evidence="1">
    <location>
        <begin position="856"/>
        <end position="981"/>
    </location>
</feature>
<accession>A0A146LEP8</accession>
<feature type="region of interest" description="Disordered" evidence="1">
    <location>
        <begin position="504"/>
        <end position="602"/>
    </location>
</feature>
<feature type="compositionally biased region" description="Basic and acidic residues" evidence="1">
    <location>
        <begin position="940"/>
        <end position="958"/>
    </location>
</feature>
<dbReference type="InterPro" id="IPR011990">
    <property type="entry name" value="TPR-like_helical_dom_sf"/>
</dbReference>
<reference evidence="2" key="1">
    <citation type="journal article" date="2016" name="Gigascience">
        <title>De novo construction of an expanded transcriptome assembly for the western tarnished plant bug, Lygus hesperus.</title>
        <authorList>
            <person name="Tassone E.E."/>
            <person name="Geib S.M."/>
            <person name="Hall B."/>
            <person name="Fabrick J.A."/>
            <person name="Brent C.S."/>
            <person name="Hull J.J."/>
        </authorList>
    </citation>
    <scope>NUCLEOTIDE SEQUENCE</scope>
</reference>
<gene>
    <name evidence="2" type="ORF">g.91426</name>
</gene>
<feature type="compositionally biased region" description="Basic residues" evidence="1">
    <location>
        <begin position="507"/>
        <end position="525"/>
    </location>
</feature>
<evidence type="ECO:0000313" key="2">
    <source>
        <dbReference type="EMBL" id="JAQ05487.1"/>
    </source>
</evidence>
<feature type="compositionally biased region" description="Polar residues" evidence="1">
    <location>
        <begin position="858"/>
        <end position="875"/>
    </location>
</feature>
<feature type="compositionally biased region" description="Gly residues" evidence="1">
    <location>
        <begin position="893"/>
        <end position="903"/>
    </location>
</feature>
<sequence>YNIHQQTSTNMAVNVQALKDRLKTTECPAFWKLERLECINVSSMINKLNEKNEEIAGQLWRNIVLELAIIYEHMRLSLYSECSQKLQDCLTWVNNSDDRDFIKKYETSFRHLLFSFKCFIALEKGDYSEASRCLKQVVELNEMSSTEQAAVYGIKSNVFTEYGVGGTREAFVWARKALELDDSEPEWYFLLGKLHFRQRNFCLIREPSAEENECLEKAYQLCKKAHTAIYLATSYSNRAKYIYFRLPISAGKKVVDSRVDVELKKYNQRALELYREALELNEGQCLHIMVRCAHGFATLPNEFQNTKLALELAEEVLERSQSNCMVRSLLSTIYRNRREYTAAILHAKMSAKTGAFGSHLKLFNLYHAGKKEFDVEACMNRTLKEFPLDIYRIQLFIYTFNYFLFIKRDLFKSLPYFEKALDLDPQFNLLKDRYVRWVKVYLNLYELMYNEVECAIKKESYANENELKDLLRMRDKIASAWPKVKEMTIEKDLVNKLKDNCSSFLRSRPRTRKSKKGVTQKKRKKDKNDSRRRLKSTQSASARSKEDSKTGGHKMRSSSDDKFYAKRTKDQQWNDFHSSQKRNQNKRALSQDGRSLSRDCPKKMLKEMENLVKSTDDMTLSEVSLRPDSSLLRPSCSLERSMSQLSIEEDSAPREIPKQRKPNYFPKRSVSFDRQLMPQKRISAALTPSRPLNDKDSFFPDFKTPSSVKQYDSLTVENVERLKNNVRRDSLDSDDTLESQMSNLSVRESSHVGVCSATSASVTTNRSLSLDDSQRSVSSGKNISQSGATDWATMSENDPYVTKFVPEVMKDMREKQSSLVMKMRRKVEIADVSFKPGWSNQTSLAQRMRDLSLENKQHQGYQSKPSVGVSSQRGSYHSGGYVTGNQAHRGEYSGAGGAQGHRGGYSDLSRGSTRDSQGHRGGYNDLSRGSTRGSQGHRGGYGDRRSPFGRDQSSEGRVLRPPGMRRRDASETSTSSADSDYVASRWCRRFTK</sequence>